<dbReference type="GO" id="GO:0016706">
    <property type="term" value="F:2-oxoglutarate-dependent dioxygenase activity"/>
    <property type="evidence" value="ECO:0007669"/>
    <property type="project" value="UniProtKB-ARBA"/>
</dbReference>
<sequence>MTAQATEGLTTPDTLSDDLITYYRTNGFVHVPNVLSAEEVAEFRAEAQRQLKASEKLTWDMGGGDIAMDWVPDANKHGEILRRLTMHPSVAGIAERLAGGPLRMFKSELLRKAGNKTNTGTPHHDDQSILPFHSDPPALTAWVPLVDVPLARGPMSYIPGSHRRPEPVPLDDEVANLRPLDYWSELNYQPMTTKPARVGDVCYHTDRVVHSATVNETDTDRIVLATIYMSAYARYRHNPFYSGTYLDDPDLGGMKPGELLASRDERFPLVGSKA</sequence>
<dbReference type="PANTHER" id="PTHR20883">
    <property type="entry name" value="PHYTANOYL-COA DIOXYGENASE DOMAIN CONTAINING 1"/>
    <property type="match status" value="1"/>
</dbReference>
<dbReference type="AlphaFoldDB" id="A0A1W2FVE8"/>
<dbReference type="SUPFAM" id="SSF51197">
    <property type="entry name" value="Clavaminate synthase-like"/>
    <property type="match status" value="1"/>
</dbReference>
<dbReference type="GO" id="GO:0005506">
    <property type="term" value="F:iron ion binding"/>
    <property type="evidence" value="ECO:0007669"/>
    <property type="project" value="UniProtKB-ARBA"/>
</dbReference>
<reference evidence="1 2" key="1">
    <citation type="submission" date="2017-04" db="EMBL/GenBank/DDBJ databases">
        <authorList>
            <person name="Afonso C.L."/>
            <person name="Miller P.J."/>
            <person name="Scott M.A."/>
            <person name="Spackman E."/>
            <person name="Goraichik I."/>
            <person name="Dimitrov K.M."/>
            <person name="Suarez D.L."/>
            <person name="Swayne D.E."/>
        </authorList>
    </citation>
    <scope>NUCLEOTIDE SEQUENCE [LARGE SCALE GENOMIC DNA]</scope>
    <source>
        <strain evidence="1 2">DSM 43828</strain>
    </source>
</reference>
<dbReference type="OrthoDB" id="9814777at2"/>
<keyword evidence="1" id="KW-0223">Dioxygenase</keyword>
<name>A0A1W2FVE8_KIBAR</name>
<dbReference type="Gene3D" id="2.60.120.620">
    <property type="entry name" value="q2cbj1_9rhob like domain"/>
    <property type="match status" value="1"/>
</dbReference>
<dbReference type="PANTHER" id="PTHR20883:SF48">
    <property type="entry name" value="ECTOINE DIOXYGENASE"/>
    <property type="match status" value="1"/>
</dbReference>
<proteinExistence type="predicted"/>
<organism evidence="1 2">
    <name type="scientific">Kibdelosporangium aridum</name>
    <dbReference type="NCBI Taxonomy" id="2030"/>
    <lineage>
        <taxon>Bacteria</taxon>
        <taxon>Bacillati</taxon>
        <taxon>Actinomycetota</taxon>
        <taxon>Actinomycetes</taxon>
        <taxon>Pseudonocardiales</taxon>
        <taxon>Pseudonocardiaceae</taxon>
        <taxon>Kibdelosporangium</taxon>
    </lineage>
</organism>
<dbReference type="RefSeq" id="WP_084433707.1">
    <property type="nucleotide sequence ID" value="NZ_FWXV01000012.1"/>
</dbReference>
<dbReference type="EMBL" id="FWXV01000012">
    <property type="protein sequence ID" value="SMD25890.1"/>
    <property type="molecule type" value="Genomic_DNA"/>
</dbReference>
<accession>A0A1W2FVE8</accession>
<evidence type="ECO:0000313" key="2">
    <source>
        <dbReference type="Proteomes" id="UP000192674"/>
    </source>
</evidence>
<protein>
    <submittedName>
        <fullName evidence="1">Ectoine hydroxylase-related dioxygenase, phytanoyl-CoA dioxygenase (PhyH) family</fullName>
    </submittedName>
</protein>
<keyword evidence="2" id="KW-1185">Reference proteome</keyword>
<dbReference type="InterPro" id="IPR008775">
    <property type="entry name" value="Phytyl_CoA_dOase-like"/>
</dbReference>
<gene>
    <name evidence="1" type="ORF">SAMN05661093_09468</name>
</gene>
<keyword evidence="1" id="KW-0560">Oxidoreductase</keyword>
<dbReference type="Proteomes" id="UP000192674">
    <property type="component" value="Unassembled WGS sequence"/>
</dbReference>
<evidence type="ECO:0000313" key="1">
    <source>
        <dbReference type="EMBL" id="SMD25890.1"/>
    </source>
</evidence>
<dbReference type="Pfam" id="PF05721">
    <property type="entry name" value="PhyH"/>
    <property type="match status" value="1"/>
</dbReference>